<evidence type="ECO:0000259" key="1">
    <source>
        <dbReference type="Pfam" id="PF03205"/>
    </source>
</evidence>
<name>H1XUV9_CALAY</name>
<keyword evidence="4" id="KW-1185">Reference proteome</keyword>
<dbReference type="GO" id="GO:0005525">
    <property type="term" value="F:GTP binding"/>
    <property type="evidence" value="ECO:0007669"/>
    <property type="project" value="InterPro"/>
</dbReference>
<evidence type="ECO:0000313" key="2">
    <source>
        <dbReference type="EMBL" id="APF17562.1"/>
    </source>
</evidence>
<dbReference type="AlphaFoldDB" id="H1XUV9"/>
<evidence type="ECO:0000313" key="5">
    <source>
        <dbReference type="Proteomes" id="UP000183868"/>
    </source>
</evidence>
<dbReference type="InterPro" id="IPR027417">
    <property type="entry name" value="P-loop_NTPase"/>
</dbReference>
<protein>
    <submittedName>
        <fullName evidence="2">Molybdopterin guanine dinucleotide biosynthesis accessory protein MobB</fullName>
    </submittedName>
    <submittedName>
        <fullName evidence="3">Molybdopterin-guanine dinucleotide biosynthesis protein B</fullName>
    </submittedName>
</protein>
<dbReference type="KEGG" id="caby:Cabys_811"/>
<accession>H1XUV9</accession>
<organism evidence="3 4">
    <name type="scientific">Caldithrix abyssi DSM 13497</name>
    <dbReference type="NCBI Taxonomy" id="880073"/>
    <lineage>
        <taxon>Bacteria</taxon>
        <taxon>Pseudomonadati</taxon>
        <taxon>Calditrichota</taxon>
        <taxon>Calditrichia</taxon>
        <taxon>Calditrichales</taxon>
        <taxon>Calditrichaceae</taxon>
        <taxon>Caldithrix</taxon>
    </lineage>
</organism>
<sequence>MKFKGLNVLQIVGPKNAGKTMHAEWLISGLKERGLRVGALKHSSHPHPIDRPGSDSFRLQKAGASPTVFYSANSMGIFYPSIDEKEADRLLAAAFKEVDLVIVESFNTANGPKIVLDEDGHQWKHFTQVIAVISETALPTDLPLFKKFDERLIDFVIQYFHLKR</sequence>
<evidence type="ECO:0000313" key="4">
    <source>
        <dbReference type="Proteomes" id="UP000004671"/>
    </source>
</evidence>
<dbReference type="NCBIfam" id="TIGR00176">
    <property type="entry name" value="mobB"/>
    <property type="match status" value="1"/>
</dbReference>
<dbReference type="PANTHER" id="PTHR40072:SF1">
    <property type="entry name" value="MOLYBDOPTERIN-GUANINE DINUCLEOTIDE BIOSYNTHESIS ADAPTER PROTEIN"/>
    <property type="match status" value="1"/>
</dbReference>
<dbReference type="InterPro" id="IPR004435">
    <property type="entry name" value="MobB_dom"/>
</dbReference>
<dbReference type="Pfam" id="PF03205">
    <property type="entry name" value="MobB"/>
    <property type="match status" value="1"/>
</dbReference>
<dbReference type="Proteomes" id="UP000004671">
    <property type="component" value="Chromosome"/>
</dbReference>
<dbReference type="eggNOG" id="COG1763">
    <property type="taxonomic scope" value="Bacteria"/>
</dbReference>
<dbReference type="STRING" id="880073.Cabys_811"/>
<dbReference type="FunCoup" id="H1XUV9">
    <property type="interactions" value="21"/>
</dbReference>
<dbReference type="HOGENOM" id="CLU_068199_2_1_0"/>
<gene>
    <name evidence="2" type="ORF">Cabys_811</name>
    <name evidence="3" type="ORF">Calab_2046</name>
</gene>
<reference evidence="2 5" key="2">
    <citation type="submission" date="2016-11" db="EMBL/GenBank/DDBJ databases">
        <title>Genomic analysis of Caldithrix abyssi and proposal of a novel bacterial phylum Caldithrichaeota.</title>
        <authorList>
            <person name="Kublanov I."/>
            <person name="Sigalova O."/>
            <person name="Gavrilov S."/>
            <person name="Lebedinsky A."/>
            <person name="Ivanova N."/>
            <person name="Daum C."/>
            <person name="Reddy T."/>
            <person name="Klenk H.P."/>
            <person name="Goker M."/>
            <person name="Reva O."/>
            <person name="Miroshnichenko M."/>
            <person name="Kyprides N."/>
            <person name="Woyke T."/>
            <person name="Gelfand M."/>
        </authorList>
    </citation>
    <scope>NUCLEOTIDE SEQUENCE [LARGE SCALE GENOMIC DNA]</scope>
    <source>
        <strain evidence="2 5">LF13</strain>
    </source>
</reference>
<dbReference type="EMBL" id="CP018099">
    <property type="protein sequence ID" value="APF17562.1"/>
    <property type="molecule type" value="Genomic_DNA"/>
</dbReference>
<proteinExistence type="predicted"/>
<dbReference type="EMBL" id="CM001402">
    <property type="protein sequence ID" value="EHO41658.1"/>
    <property type="molecule type" value="Genomic_DNA"/>
</dbReference>
<dbReference type="GO" id="GO:0006777">
    <property type="term" value="P:Mo-molybdopterin cofactor biosynthetic process"/>
    <property type="evidence" value="ECO:0007669"/>
    <property type="project" value="InterPro"/>
</dbReference>
<dbReference type="InParanoid" id="H1XUV9"/>
<feature type="domain" description="Molybdopterin-guanine dinucleotide biosynthesis protein B (MobB)" evidence="1">
    <location>
        <begin position="8"/>
        <end position="134"/>
    </location>
</feature>
<evidence type="ECO:0000313" key="3">
    <source>
        <dbReference type="EMBL" id="EHO41658.1"/>
    </source>
</evidence>
<dbReference type="PANTHER" id="PTHR40072">
    <property type="entry name" value="MOLYBDOPTERIN-GUANINE DINUCLEOTIDE BIOSYNTHESIS ADAPTER PROTEIN-RELATED"/>
    <property type="match status" value="1"/>
</dbReference>
<dbReference type="OrthoDB" id="9786803at2"/>
<dbReference type="InterPro" id="IPR052539">
    <property type="entry name" value="MGD_biosynthesis_adapter"/>
</dbReference>
<dbReference type="PaxDb" id="880073-Calab_2046"/>
<dbReference type="Proteomes" id="UP000183868">
    <property type="component" value="Chromosome"/>
</dbReference>
<reference evidence="3 4" key="1">
    <citation type="submission" date="2011-09" db="EMBL/GenBank/DDBJ databases">
        <title>The permanent draft genome of Caldithrix abyssi DSM 13497.</title>
        <authorList>
            <consortium name="US DOE Joint Genome Institute (JGI-PGF)"/>
            <person name="Lucas S."/>
            <person name="Han J."/>
            <person name="Lapidus A."/>
            <person name="Bruce D."/>
            <person name="Goodwin L."/>
            <person name="Pitluck S."/>
            <person name="Peters L."/>
            <person name="Kyrpides N."/>
            <person name="Mavromatis K."/>
            <person name="Ivanova N."/>
            <person name="Mikhailova N."/>
            <person name="Chertkov O."/>
            <person name="Detter J.C."/>
            <person name="Tapia R."/>
            <person name="Han C."/>
            <person name="Land M."/>
            <person name="Hauser L."/>
            <person name="Markowitz V."/>
            <person name="Cheng J.-F."/>
            <person name="Hugenholtz P."/>
            <person name="Woyke T."/>
            <person name="Wu D."/>
            <person name="Spring S."/>
            <person name="Brambilla E."/>
            <person name="Klenk H.-P."/>
            <person name="Eisen J.A."/>
        </authorList>
    </citation>
    <scope>NUCLEOTIDE SEQUENCE [LARGE SCALE GENOMIC DNA]</scope>
    <source>
        <strain evidence="3 4">DSM 13497</strain>
    </source>
</reference>
<dbReference type="Gene3D" id="3.40.50.300">
    <property type="entry name" value="P-loop containing nucleotide triphosphate hydrolases"/>
    <property type="match status" value="1"/>
</dbReference>
<dbReference type="SUPFAM" id="SSF52540">
    <property type="entry name" value="P-loop containing nucleoside triphosphate hydrolases"/>
    <property type="match status" value="1"/>
</dbReference>
<dbReference type="RefSeq" id="WP_006928825.1">
    <property type="nucleotide sequence ID" value="NZ_CM001402.1"/>
</dbReference>